<feature type="domain" description="Gp5/Type VI secretion system Vgr protein OB-fold" evidence="1">
    <location>
        <begin position="352"/>
        <end position="425"/>
    </location>
</feature>
<protein>
    <recommendedName>
        <fullName evidence="1">Gp5/Type VI secretion system Vgr protein OB-fold domain-containing protein</fullName>
    </recommendedName>
</protein>
<dbReference type="Gene3D" id="2.40.50.230">
    <property type="entry name" value="Gp5 N-terminal domain"/>
    <property type="match status" value="1"/>
</dbReference>
<proteinExistence type="predicted"/>
<dbReference type="AlphaFoldDB" id="A0A2R4K2Q0"/>
<organism evidence="2">
    <name type="scientific">Chromobacterium violaceum</name>
    <dbReference type="NCBI Taxonomy" id="536"/>
    <lineage>
        <taxon>Bacteria</taxon>
        <taxon>Pseudomonadati</taxon>
        <taxon>Pseudomonadota</taxon>
        <taxon>Betaproteobacteria</taxon>
        <taxon>Neisseriales</taxon>
        <taxon>Chromobacteriaceae</taxon>
        <taxon>Chromobacterium</taxon>
    </lineage>
</organism>
<geneLocation type="plasmid" evidence="2">
    <name>pChV1</name>
</geneLocation>
<evidence type="ECO:0000313" key="2">
    <source>
        <dbReference type="EMBL" id="AVV48140.1"/>
    </source>
</evidence>
<dbReference type="InterPro" id="IPR006531">
    <property type="entry name" value="Gp5/Vgr_OB"/>
</dbReference>
<dbReference type="RefSeq" id="WP_172692267.1">
    <property type="nucleotide sequence ID" value="NZ_MG651603.1"/>
</dbReference>
<sequence length="530" mass="57015">MTGIECKIGGLTLKTFDIYRLEYEACANQPTRLSVRVEAGFYEKPEWAQAIETLALGSAASFQLTPPEQSVPLALFSGVLSERRYCLEDHQLHMELICHCSAIKAGEGVLGYAKNSKVKDDTLFKDVLQKAGVTLAGEQAQAAVEYSQRVLPPVSPWLFARHLAAANGLVILSGKDGVSLHKPQAKGSPLQLKLADHQIIGMDLGQNGESAIPDAKVDAWGIKEQKAVSTQASQSAGPLKTIAGKLGRKTVKLRRGDPASKTVCEADARARTTRAALAFQQGSIELEGYLAVSPGGQVKIDKVPSALQGPYWVGGVRIELDRQGLRTTLQLGLDPERFDPPAPLPPPPLMHGVIQPYKDDPDALQRLPVKLQGLSEPDNVVWARLATPLAGKSRGLYLPPQPDDEVIVGFLGDCWDYPAILGAVHNPKQKPPFPYGKEMPKHALVLEKDKLQLAFDAKDKNIVLASDDKTDLKLSAKDGLIARQNKDTLTLKQGAALNGPNQGITLSGKKASIKSDGNVDIKVSGSVNIS</sequence>
<dbReference type="SUPFAM" id="SSF69255">
    <property type="entry name" value="gp5 N-terminal domain-like"/>
    <property type="match status" value="1"/>
</dbReference>
<name>A0A2R4K2Q0_CHRVL</name>
<evidence type="ECO:0000259" key="1">
    <source>
        <dbReference type="Pfam" id="PF04717"/>
    </source>
</evidence>
<dbReference type="EMBL" id="MG651603">
    <property type="protein sequence ID" value="AVV48140.1"/>
    <property type="molecule type" value="Genomic_DNA"/>
</dbReference>
<keyword evidence="2" id="KW-0614">Plasmid</keyword>
<dbReference type="Pfam" id="PF04717">
    <property type="entry name" value="Phage_base_V"/>
    <property type="match status" value="1"/>
</dbReference>
<reference evidence="2" key="1">
    <citation type="journal article" date="2018" name="Sci. Rep.">
        <title>Identification and DNA annotation of a plasmid isolated from Chromobacterium violaceum.</title>
        <authorList>
            <person name="Lima D.C."/>
            <person name="Nyberg L.K."/>
            <person name="Westerlund F."/>
            <person name="Batistuzzo de Medeiros S.R."/>
        </authorList>
    </citation>
    <scope>NUCLEOTIDE SEQUENCE</scope>
    <source>
        <strain evidence="2">ATCC 12472</strain>
        <plasmid evidence="2">pChV1</plasmid>
    </source>
</reference>
<dbReference type="InterPro" id="IPR037026">
    <property type="entry name" value="Vgr_OB-fold_dom_sf"/>
</dbReference>
<accession>A0A2R4K2Q0</accession>